<evidence type="ECO:0000256" key="4">
    <source>
        <dbReference type="ARBA" id="ARBA00022576"/>
    </source>
</evidence>
<dbReference type="NCBIfam" id="NF004624">
    <property type="entry name" value="PRK05964.1"/>
    <property type="match status" value="1"/>
</dbReference>
<evidence type="ECO:0000313" key="11">
    <source>
        <dbReference type="EMBL" id="KRQ12148.1"/>
    </source>
</evidence>
<evidence type="ECO:0000256" key="9">
    <source>
        <dbReference type="ARBA" id="ARBA00048449"/>
    </source>
</evidence>
<organism evidence="11 12">
    <name type="scientific">Bradyrhizobium manausense</name>
    <dbReference type="NCBI Taxonomy" id="989370"/>
    <lineage>
        <taxon>Bacteria</taxon>
        <taxon>Pseudomonadati</taxon>
        <taxon>Pseudomonadota</taxon>
        <taxon>Alphaproteobacteria</taxon>
        <taxon>Hyphomicrobiales</taxon>
        <taxon>Nitrobacteraceae</taxon>
        <taxon>Bradyrhizobium</taxon>
    </lineage>
</organism>
<dbReference type="GO" id="GO:0004141">
    <property type="term" value="F:dethiobiotin synthase activity"/>
    <property type="evidence" value="ECO:0007669"/>
    <property type="project" value="TreeGrafter"/>
</dbReference>
<dbReference type="STRING" id="989370.AOQ71_17240"/>
<dbReference type="GO" id="GO:0030170">
    <property type="term" value="F:pyridoxal phosphate binding"/>
    <property type="evidence" value="ECO:0007669"/>
    <property type="project" value="UniProtKB-UniRule"/>
</dbReference>
<feature type="modified residue" description="N6-(pyridoxal phosphate)lysine" evidence="10">
    <location>
        <position position="262"/>
    </location>
</feature>
<dbReference type="InterPro" id="IPR005815">
    <property type="entry name" value="BioA"/>
</dbReference>
<comment type="similarity">
    <text evidence="10">Belongs to the class-III pyridoxal-phosphate-dependent aminotransferase family. BioA subfamily.</text>
</comment>
<evidence type="ECO:0000313" key="12">
    <source>
        <dbReference type="Proteomes" id="UP000051936"/>
    </source>
</evidence>
<reference evidence="11 12" key="1">
    <citation type="submission" date="2015-09" db="EMBL/GenBank/DDBJ databases">
        <title>Draft Genome Sequence of Bradyrhizobium manausense Strain BR 3351T, a Novel Symbiotic Nitrogen-Fixing Alphaproteobacterium Isolated from Brazilian Amazon Rain Forest.</title>
        <authorList>
            <person name="De Araujo J.L."/>
            <person name="Zilli J.E."/>
        </authorList>
    </citation>
    <scope>NUCLEOTIDE SEQUENCE [LARGE SCALE GENOMIC DNA]</scope>
    <source>
        <strain evidence="11 12">BR3351</strain>
    </source>
</reference>
<dbReference type="NCBIfam" id="TIGR00508">
    <property type="entry name" value="bioA"/>
    <property type="match status" value="1"/>
</dbReference>
<dbReference type="AlphaFoldDB" id="A0A0R3DWK9"/>
<keyword evidence="3" id="KW-0055">Arginine biosynthesis</keyword>
<dbReference type="Gene3D" id="3.90.1150.10">
    <property type="entry name" value="Aspartate Aminotransferase, domain 1"/>
    <property type="match status" value="1"/>
</dbReference>
<keyword evidence="4 10" id="KW-0032">Aminotransferase</keyword>
<accession>A0A0R3DWK9</accession>
<evidence type="ECO:0000256" key="1">
    <source>
        <dbReference type="ARBA" id="ARBA00001933"/>
    </source>
</evidence>
<sequence length="435" mass="47661">MPKNRSPIWHPFTQHALQDEMTRVVRGNGAYLHTADGRRIIDAISSRWVVTHGHCHPRIVRAIQEQAGKLNQIIFAGHTHDPAEEVAAQLLKFAPPGLEHVFFSDSGSASVEVALKMALGYWHNIGEQRVSIVVMQHSYHGDTIGGMSVGARGVFNEAYGPLLFDVTSVPFPVRGHEQDTLDALELACRNEIPAAFIVEPLILGAGGMLMYPAWVLKEMKRICEASSVLFIADEVMTGWGRTGTLFACEQANITPDIVCYSKGITGGALPLAVTLCRADIFDAHYSRDRTRTFFHSSSYTANPVACAAARANLELWQDPNTRQRVAAIAAMQEKAIEPFRADARFESVRQTGTIAALDLKTSDAGYLADIGPKLQAFFNKRNLLLRPLGNTIYVMPPYCATEADLDEIYAGIWNAADALAERGALRVEKPSASVC</sequence>
<feature type="binding site" evidence="10">
    <location>
        <position position="296"/>
    </location>
    <ligand>
        <name>substrate</name>
    </ligand>
</feature>
<dbReference type="EMBL" id="LJYG01000070">
    <property type="protein sequence ID" value="KRQ12148.1"/>
    <property type="molecule type" value="Genomic_DNA"/>
</dbReference>
<comment type="subcellular location">
    <subcellularLocation>
        <location evidence="10">Cytoplasm</location>
    </subcellularLocation>
</comment>
<keyword evidence="10" id="KW-0963">Cytoplasm</keyword>
<comment type="cofactor">
    <cofactor evidence="1 10">
        <name>pyridoxal 5'-phosphate</name>
        <dbReference type="ChEBI" id="CHEBI:597326"/>
    </cofactor>
</comment>
<comment type="pathway">
    <text evidence="2 10">Cofactor biosynthesis; biotin biosynthesis; 7,8-diaminononanoate from 8-amino-7-oxononanoate (SAM route): step 1/1.</text>
</comment>
<dbReference type="GO" id="GO:0009102">
    <property type="term" value="P:biotin biosynthetic process"/>
    <property type="evidence" value="ECO:0007669"/>
    <property type="project" value="UniProtKB-UniRule"/>
</dbReference>
<proteinExistence type="inferred from homology"/>
<comment type="caution">
    <text evidence="11">The sequence shown here is derived from an EMBL/GenBank/DDBJ whole genome shotgun (WGS) entry which is preliminary data.</text>
</comment>
<dbReference type="HAMAP" id="MF_00834">
    <property type="entry name" value="BioA"/>
    <property type="match status" value="1"/>
</dbReference>
<dbReference type="UniPathway" id="UPA00078">
    <property type="reaction ID" value="UER00160"/>
</dbReference>
<comment type="catalytic activity">
    <reaction evidence="9 10">
        <text>(8S)-8-amino-7-oxononanoate + S-adenosyl-L-methionine = S-adenosyl-4-methylsulfanyl-2-oxobutanoate + (7R,8S)-7,8-diammoniononanoate</text>
        <dbReference type="Rhea" id="RHEA:16861"/>
        <dbReference type="ChEBI" id="CHEBI:16490"/>
        <dbReference type="ChEBI" id="CHEBI:59789"/>
        <dbReference type="ChEBI" id="CHEBI:149468"/>
        <dbReference type="ChEBI" id="CHEBI:149469"/>
        <dbReference type="EC" id="2.6.1.62"/>
    </reaction>
</comment>
<keyword evidence="6 10" id="KW-0949">S-adenosyl-L-methionine</keyword>
<dbReference type="InterPro" id="IPR005814">
    <property type="entry name" value="Aminotrans_3"/>
</dbReference>
<dbReference type="SUPFAM" id="SSF53383">
    <property type="entry name" value="PLP-dependent transferases"/>
    <property type="match status" value="1"/>
</dbReference>
<feature type="site" description="Participates in the substrate recognition with KAPA and in a stacking interaction with the adenine ring of SAM" evidence="10">
    <location>
        <position position="12"/>
    </location>
</feature>
<dbReference type="Gene3D" id="3.40.640.10">
    <property type="entry name" value="Type I PLP-dependent aspartate aminotransferase-like (Major domain)"/>
    <property type="match status" value="1"/>
</dbReference>
<dbReference type="CDD" id="cd00610">
    <property type="entry name" value="OAT_like"/>
    <property type="match status" value="1"/>
</dbReference>
<gene>
    <name evidence="10" type="primary">bioA</name>
    <name evidence="11" type="ORF">AOQ71_17240</name>
</gene>
<dbReference type="GO" id="GO:0005737">
    <property type="term" value="C:cytoplasm"/>
    <property type="evidence" value="ECO:0007669"/>
    <property type="project" value="UniProtKB-SubCell"/>
</dbReference>
<comment type="function">
    <text evidence="10">Catalyzes the transfer of the alpha-amino group from S-adenosyl-L-methionine (SAM) to 7-keto-8-aminopelargonic acid (KAPA) to form 7,8-diaminopelargonic acid (DAPA). It is the only aminotransferase known to utilize SAM as an amino donor.</text>
</comment>
<dbReference type="EC" id="2.6.1.62" evidence="10"/>
<dbReference type="InterPro" id="IPR015424">
    <property type="entry name" value="PyrdxlP-dep_Trfase"/>
</dbReference>
<evidence type="ECO:0000256" key="6">
    <source>
        <dbReference type="ARBA" id="ARBA00022691"/>
    </source>
</evidence>
<dbReference type="RefSeq" id="WP_057748296.1">
    <property type="nucleotide sequence ID" value="NZ_LJYG01000070.1"/>
</dbReference>
<keyword evidence="3" id="KW-0028">Amino-acid biosynthesis</keyword>
<dbReference type="FunFam" id="3.40.640.10:FF:000004">
    <property type="entry name" value="Acetylornithine aminotransferase"/>
    <property type="match status" value="1"/>
</dbReference>
<comment type="subunit">
    <text evidence="10">Homodimer.</text>
</comment>
<dbReference type="InterPro" id="IPR015421">
    <property type="entry name" value="PyrdxlP-dep_Trfase_major"/>
</dbReference>
<feature type="binding site" evidence="10">
    <location>
        <position position="262"/>
    </location>
    <ligand>
        <name>substrate</name>
    </ligand>
</feature>
<evidence type="ECO:0000256" key="10">
    <source>
        <dbReference type="HAMAP-Rule" id="MF_00834"/>
    </source>
</evidence>
<protein>
    <recommendedName>
        <fullName evidence="10">Adenosylmethionine-8-amino-7-oxononanoate aminotransferase</fullName>
        <ecNumber evidence="10">2.6.1.62</ecNumber>
    </recommendedName>
    <alternativeName>
        <fullName evidence="10">7,8-diamino-pelargonic acid aminotransferase</fullName>
        <shortName evidence="10">DAPA AT</shortName>
        <shortName evidence="10">DAPA aminotransferase</shortName>
    </alternativeName>
    <alternativeName>
        <fullName evidence="10">7,8-diaminononanoate synthase</fullName>
        <shortName evidence="10">DANS</shortName>
    </alternativeName>
    <alternativeName>
        <fullName evidence="10">Diaminopelargonic acid synthase</fullName>
    </alternativeName>
</protein>
<feature type="binding site" evidence="10">
    <location>
        <position position="386"/>
    </location>
    <ligand>
        <name>substrate</name>
    </ligand>
</feature>
<evidence type="ECO:0000256" key="7">
    <source>
        <dbReference type="ARBA" id="ARBA00022756"/>
    </source>
</evidence>
<dbReference type="PANTHER" id="PTHR42684:SF3">
    <property type="entry name" value="ADENOSYLMETHIONINE-8-AMINO-7-OXONONANOATE AMINOTRANSFERASE"/>
    <property type="match status" value="1"/>
</dbReference>
<feature type="binding site" evidence="10">
    <location>
        <begin position="297"/>
        <end position="298"/>
    </location>
    <ligand>
        <name>pyridoxal 5'-phosphate</name>
        <dbReference type="ChEBI" id="CHEBI:597326"/>
    </ligand>
</feature>
<dbReference type="OrthoDB" id="9801834at2"/>
<dbReference type="GO" id="GO:0006526">
    <property type="term" value="P:L-arginine biosynthetic process"/>
    <property type="evidence" value="ECO:0007669"/>
    <property type="project" value="UniProtKB-KW"/>
</dbReference>
<comment type="caution">
    <text evidence="10">Lacks conserved residue(s) required for the propagation of feature annotation.</text>
</comment>
<dbReference type="InterPro" id="IPR015422">
    <property type="entry name" value="PyrdxlP-dep_Trfase_small"/>
</dbReference>
<keyword evidence="5 10" id="KW-0808">Transferase</keyword>
<evidence type="ECO:0000256" key="8">
    <source>
        <dbReference type="ARBA" id="ARBA00022898"/>
    </source>
</evidence>
<dbReference type="PANTHER" id="PTHR42684">
    <property type="entry name" value="ADENOSYLMETHIONINE-8-AMINO-7-OXONONANOATE AMINOTRANSFERASE"/>
    <property type="match status" value="1"/>
</dbReference>
<name>A0A0R3DWK9_9BRAD</name>
<keyword evidence="12" id="KW-1185">Reference proteome</keyword>
<dbReference type="GO" id="GO:0004015">
    <property type="term" value="F:adenosylmethionine-8-amino-7-oxononanoate transaminase activity"/>
    <property type="evidence" value="ECO:0007669"/>
    <property type="project" value="UniProtKB-UniRule"/>
</dbReference>
<evidence type="ECO:0000256" key="2">
    <source>
        <dbReference type="ARBA" id="ARBA00005063"/>
    </source>
</evidence>
<evidence type="ECO:0000256" key="3">
    <source>
        <dbReference type="ARBA" id="ARBA00022571"/>
    </source>
</evidence>
<keyword evidence="8 10" id="KW-0663">Pyridoxal phosphate</keyword>
<dbReference type="Proteomes" id="UP000051936">
    <property type="component" value="Unassembled WGS sequence"/>
</dbReference>
<keyword evidence="7 10" id="KW-0093">Biotin biosynthesis</keyword>
<feature type="binding site" evidence="10">
    <location>
        <position position="139"/>
    </location>
    <ligand>
        <name>substrate</name>
    </ligand>
</feature>
<evidence type="ECO:0000256" key="5">
    <source>
        <dbReference type="ARBA" id="ARBA00022679"/>
    </source>
</evidence>
<dbReference type="Pfam" id="PF00202">
    <property type="entry name" value="Aminotran_3"/>
    <property type="match status" value="1"/>
</dbReference>
<feature type="binding site" evidence="10">
    <location>
        <position position="233"/>
    </location>
    <ligand>
        <name>pyridoxal 5'-phosphate</name>
        <dbReference type="ChEBI" id="CHEBI:597326"/>
    </ligand>
</feature>
<feature type="binding site" evidence="10">
    <location>
        <begin position="107"/>
        <end position="108"/>
    </location>
    <ligand>
        <name>pyridoxal 5'-phosphate</name>
        <dbReference type="ChEBI" id="CHEBI:597326"/>
    </ligand>
</feature>